<dbReference type="Proteomes" id="UP000019141">
    <property type="component" value="Unassembled WGS sequence"/>
</dbReference>
<dbReference type="AlphaFoldDB" id="W4M086"/>
<comment type="caution">
    <text evidence="1">The sequence shown here is derived from an EMBL/GenBank/DDBJ whole genome shotgun (WGS) entry which is preliminary data.</text>
</comment>
<proteinExistence type="predicted"/>
<accession>W4M086</accession>
<organism evidence="1 2">
    <name type="scientific">Entotheonella factor</name>
    <dbReference type="NCBI Taxonomy" id="1429438"/>
    <lineage>
        <taxon>Bacteria</taxon>
        <taxon>Pseudomonadati</taxon>
        <taxon>Nitrospinota/Tectimicrobiota group</taxon>
        <taxon>Candidatus Tectimicrobiota</taxon>
        <taxon>Candidatus Entotheonellia</taxon>
        <taxon>Candidatus Entotheonellales</taxon>
        <taxon>Candidatus Entotheonellaceae</taxon>
        <taxon>Candidatus Entotheonella</taxon>
    </lineage>
</organism>
<keyword evidence="1" id="KW-0614">Plasmid</keyword>
<evidence type="ECO:0000313" key="2">
    <source>
        <dbReference type="Proteomes" id="UP000019141"/>
    </source>
</evidence>
<keyword evidence="2" id="KW-1185">Reference proteome</keyword>
<protein>
    <submittedName>
        <fullName evidence="1">Uncharacterized protein</fullName>
    </submittedName>
</protein>
<dbReference type="HOGENOM" id="CLU_1746302_0_0_7"/>
<name>W4M086_ENTF1</name>
<dbReference type="EMBL" id="AZHW01000008">
    <property type="protein sequence ID" value="ETX03749.1"/>
    <property type="molecule type" value="Genomic_DNA"/>
</dbReference>
<reference evidence="1 2" key="1">
    <citation type="journal article" date="2014" name="Nature">
        <title>An environmental bacterial taxon with a large and distinct metabolic repertoire.</title>
        <authorList>
            <person name="Wilson M.C."/>
            <person name="Mori T."/>
            <person name="Ruckert C."/>
            <person name="Uria A.R."/>
            <person name="Helf M.J."/>
            <person name="Takada K."/>
            <person name="Gernert C."/>
            <person name="Steffens U.A."/>
            <person name="Heycke N."/>
            <person name="Schmitt S."/>
            <person name="Rinke C."/>
            <person name="Helfrich E.J."/>
            <person name="Brachmann A.O."/>
            <person name="Gurgui C."/>
            <person name="Wakimoto T."/>
            <person name="Kracht M."/>
            <person name="Crusemann M."/>
            <person name="Hentschel U."/>
            <person name="Abe I."/>
            <person name="Matsunaga S."/>
            <person name="Kalinowski J."/>
            <person name="Takeyama H."/>
            <person name="Piel J."/>
        </authorList>
    </citation>
    <scope>NUCLEOTIDE SEQUENCE [LARGE SCALE GENOMIC DNA]</scope>
    <source>
        <strain evidence="2">TSY1</strain>
        <plasmid evidence="1">pTSY</plasmid>
    </source>
</reference>
<sequence length="149" mass="17736">MAEPQLREALCRLWYWRSQLGRLQGLRRARVANLVALQELVCQRLSENWEQAYAQVAQLLTHTVRASSAVECLNSVLRMHQNRHRYVSQEMLDLKRLFWNCRRFTHGKRRGACPYQLLGLDLPTYNWWKLLQMDPEELRQQLSTQEVAV</sequence>
<geneLocation type="plasmid" evidence="1">
    <name>pTSY</name>
</geneLocation>
<evidence type="ECO:0000313" key="1">
    <source>
        <dbReference type="EMBL" id="ETX03749.1"/>
    </source>
</evidence>
<gene>
    <name evidence="1" type="ORF">ETSY1_46250</name>
</gene>